<dbReference type="Gene3D" id="3.90.1720.10">
    <property type="entry name" value="endopeptidase domain like (from Nostoc punctiforme)"/>
    <property type="match status" value="1"/>
</dbReference>
<dbReference type="SUPFAM" id="SSF54001">
    <property type="entry name" value="Cysteine proteinases"/>
    <property type="match status" value="1"/>
</dbReference>
<sequence>MKKKLGCLGVLGAFFFFFIVILVVISGGSSKGDCQVTPETSTQLVTTSDNASNSDWTKEGTVANKTAEKVFKAWVSKGLSGASASGIVGWVNSEGGFAMIGRAEGHYGSDLKSNSIAFGVRPSGLAYYTTEAGGGIYQFTPYTKYAPMNDPKWEDADAMNAFVIKSIKSGDWNKAMDLSGGSHSFQEMAQMTDPKQATLVWNAYERGNTAYINKAQKSADGQKAYDMFNGSNYHYNEKKFEESFGGKAKSTTSKTSETTSDSTILSLCDSASESVQGLFGKDKSGKVKYTSYNAWKPDQLPSDLKKYAVDPKSVGLSYRTSKGWNAIASTGGQCTDLSASLMYGLWLKGGVHPTQRMGNGNMVVSNWVSAFGGKSDSKPSSGSVFSSSGTSGAGHTGVVSHVFENGDILIVEQNYSSLSGDNGGFGQYSWNYRYVTTIELGKDGYSFYNPSKAGYKLSDKAKTVGG</sequence>
<dbReference type="Proteomes" id="UP001180515">
    <property type="component" value="Unassembled WGS sequence"/>
</dbReference>
<name>A0AAE4L3L0_9STRE</name>
<accession>A0AAE4L3L0</accession>
<reference evidence="2" key="1">
    <citation type="submission" date="2023-03" db="EMBL/GenBank/DDBJ databases">
        <authorList>
            <person name="Shen W."/>
            <person name="Cai J."/>
        </authorList>
    </citation>
    <scope>NUCLEOTIDE SEQUENCE</scope>
    <source>
        <strain evidence="2">P82-2</strain>
    </source>
</reference>
<dbReference type="InterPro" id="IPR041219">
    <property type="entry name" value="Phage_lysozyme2"/>
</dbReference>
<protein>
    <submittedName>
        <fullName evidence="2">Phage tail tip lysozyme</fullName>
    </submittedName>
</protein>
<dbReference type="Pfam" id="PF18013">
    <property type="entry name" value="Phage_lysozyme2"/>
    <property type="match status" value="1"/>
</dbReference>
<comment type="caution">
    <text evidence="2">The sequence shown here is derived from an EMBL/GenBank/DDBJ whole genome shotgun (WGS) entry which is preliminary data.</text>
</comment>
<dbReference type="PROSITE" id="PS50911">
    <property type="entry name" value="CHAP"/>
    <property type="match status" value="1"/>
</dbReference>
<dbReference type="RefSeq" id="WP_311982053.1">
    <property type="nucleotide sequence ID" value="NZ_JARQAG010000005.1"/>
</dbReference>
<proteinExistence type="predicted"/>
<dbReference type="Pfam" id="PF05257">
    <property type="entry name" value="CHAP"/>
    <property type="match status" value="1"/>
</dbReference>
<dbReference type="InterPro" id="IPR007921">
    <property type="entry name" value="CHAP_dom"/>
</dbReference>
<feature type="domain" description="Peptidase C51" evidence="1">
    <location>
        <begin position="309"/>
        <end position="449"/>
    </location>
</feature>
<evidence type="ECO:0000313" key="2">
    <source>
        <dbReference type="EMBL" id="MDT2731563.1"/>
    </source>
</evidence>
<evidence type="ECO:0000313" key="3">
    <source>
        <dbReference type="Proteomes" id="UP001180515"/>
    </source>
</evidence>
<gene>
    <name evidence="2" type="ORF">P7G31_04780</name>
</gene>
<dbReference type="Gene3D" id="1.10.530.10">
    <property type="match status" value="1"/>
</dbReference>
<dbReference type="EMBL" id="JARQAG010000005">
    <property type="protein sequence ID" value="MDT2731563.1"/>
    <property type="molecule type" value="Genomic_DNA"/>
</dbReference>
<dbReference type="InterPro" id="IPR038765">
    <property type="entry name" value="Papain-like_cys_pep_sf"/>
</dbReference>
<evidence type="ECO:0000259" key="1">
    <source>
        <dbReference type="PROSITE" id="PS50911"/>
    </source>
</evidence>
<dbReference type="AlphaFoldDB" id="A0AAE4L3L0"/>
<organism evidence="2 3">
    <name type="scientific">Streptococcus parauberis</name>
    <dbReference type="NCBI Taxonomy" id="1348"/>
    <lineage>
        <taxon>Bacteria</taxon>
        <taxon>Bacillati</taxon>
        <taxon>Bacillota</taxon>
        <taxon>Bacilli</taxon>
        <taxon>Lactobacillales</taxon>
        <taxon>Streptococcaceae</taxon>
        <taxon>Streptococcus</taxon>
    </lineage>
</organism>